<evidence type="ECO:0000313" key="1">
    <source>
        <dbReference type="EMBL" id="VDL68821.1"/>
    </source>
</evidence>
<organism evidence="3">
    <name type="scientific">Nippostrongylus brasiliensis</name>
    <name type="common">Rat hookworm</name>
    <dbReference type="NCBI Taxonomy" id="27835"/>
    <lineage>
        <taxon>Eukaryota</taxon>
        <taxon>Metazoa</taxon>
        <taxon>Ecdysozoa</taxon>
        <taxon>Nematoda</taxon>
        <taxon>Chromadorea</taxon>
        <taxon>Rhabditida</taxon>
        <taxon>Rhabditina</taxon>
        <taxon>Rhabditomorpha</taxon>
        <taxon>Strongyloidea</taxon>
        <taxon>Heligmosomidae</taxon>
        <taxon>Nippostrongylus</taxon>
    </lineage>
</organism>
<protein>
    <submittedName>
        <fullName evidence="1 3">Uncharacterized protein</fullName>
    </submittedName>
</protein>
<evidence type="ECO:0000313" key="2">
    <source>
        <dbReference type="Proteomes" id="UP000271162"/>
    </source>
</evidence>
<evidence type="ECO:0000313" key="3">
    <source>
        <dbReference type="WBParaSite" id="NBR_0000522901-mRNA-1"/>
    </source>
</evidence>
<dbReference type="Proteomes" id="UP000271162">
    <property type="component" value="Unassembled WGS sequence"/>
</dbReference>
<gene>
    <name evidence="1" type="ORF">NBR_LOCUS5232</name>
</gene>
<accession>A0A0N4XRS7</accession>
<reference evidence="3" key="1">
    <citation type="submission" date="2017-02" db="UniProtKB">
        <authorList>
            <consortium name="WormBaseParasite"/>
        </authorList>
    </citation>
    <scope>IDENTIFICATION</scope>
</reference>
<dbReference type="WBParaSite" id="NBR_0000522901-mRNA-1">
    <property type="protein sequence ID" value="NBR_0000522901-mRNA-1"/>
    <property type="gene ID" value="NBR_0000522901"/>
</dbReference>
<sequence length="48" mass="5264">MVAGKNILVKEEDDAHHLKLVSIELIVTITDVCHAPPQPVSFADRIAE</sequence>
<name>A0A0N4XRS7_NIPBR</name>
<dbReference type="AlphaFoldDB" id="A0A0N4XRS7"/>
<keyword evidence="2" id="KW-1185">Reference proteome</keyword>
<proteinExistence type="predicted"/>
<reference evidence="1 2" key="2">
    <citation type="submission" date="2018-11" db="EMBL/GenBank/DDBJ databases">
        <authorList>
            <consortium name="Pathogen Informatics"/>
        </authorList>
    </citation>
    <scope>NUCLEOTIDE SEQUENCE [LARGE SCALE GENOMIC DNA]</scope>
</reference>
<dbReference type="EMBL" id="UYSL01011978">
    <property type="protein sequence ID" value="VDL68821.1"/>
    <property type="molecule type" value="Genomic_DNA"/>
</dbReference>